<proteinExistence type="predicted"/>
<dbReference type="WBParaSite" id="PSAMB.scaffold1131size35580.g11364.t1">
    <property type="protein sequence ID" value="PSAMB.scaffold1131size35580.g11364.t1"/>
    <property type="gene ID" value="PSAMB.scaffold1131size35580.g11364"/>
</dbReference>
<reference evidence="2" key="1">
    <citation type="submission" date="2022-11" db="UniProtKB">
        <authorList>
            <consortium name="WormBaseParasite"/>
        </authorList>
    </citation>
    <scope>IDENTIFICATION</scope>
</reference>
<dbReference type="Proteomes" id="UP000887566">
    <property type="component" value="Unplaced"/>
</dbReference>
<keyword evidence="1" id="KW-1185">Reference proteome</keyword>
<protein>
    <submittedName>
        <fullName evidence="2">Uncharacterized protein</fullName>
    </submittedName>
</protein>
<name>A0A914UNR1_9BILA</name>
<accession>A0A914UNR1</accession>
<organism evidence="1 2">
    <name type="scientific">Plectus sambesii</name>
    <dbReference type="NCBI Taxonomy" id="2011161"/>
    <lineage>
        <taxon>Eukaryota</taxon>
        <taxon>Metazoa</taxon>
        <taxon>Ecdysozoa</taxon>
        <taxon>Nematoda</taxon>
        <taxon>Chromadorea</taxon>
        <taxon>Plectida</taxon>
        <taxon>Plectina</taxon>
        <taxon>Plectoidea</taxon>
        <taxon>Plectidae</taxon>
        <taxon>Plectus</taxon>
    </lineage>
</organism>
<sequence length="183" mass="20925">MEARLAAQRLHFDEMNAGYAWGAMALRSDARVEGNVSWLLPSQPRAWHCSGKTRNGWIVLIFRTGARYIPSTHDHWWWYSLHQQDTCPLSIMRAYFSQVDVKESVKPNDFLRAIMHIVHGTYSGQWAGVAVTRSGRSLLGKALDLSVPPYLMNSQLAWCQMTTTSGWFVNVFQLEYSSDNLEL</sequence>
<evidence type="ECO:0000313" key="1">
    <source>
        <dbReference type="Proteomes" id="UP000887566"/>
    </source>
</evidence>
<evidence type="ECO:0000313" key="2">
    <source>
        <dbReference type="WBParaSite" id="PSAMB.scaffold1131size35580.g11364.t1"/>
    </source>
</evidence>
<dbReference type="AlphaFoldDB" id="A0A914UNR1"/>